<evidence type="ECO:0000256" key="3">
    <source>
        <dbReference type="ARBA" id="ARBA00029447"/>
    </source>
</evidence>
<dbReference type="AlphaFoldDB" id="A0A6I2L7D1"/>
<dbReference type="Gene3D" id="1.10.287.950">
    <property type="entry name" value="Methyl-accepting chemotaxis protein"/>
    <property type="match status" value="1"/>
</dbReference>
<dbReference type="GO" id="GO:0005886">
    <property type="term" value="C:plasma membrane"/>
    <property type="evidence" value="ECO:0007669"/>
    <property type="project" value="TreeGrafter"/>
</dbReference>
<dbReference type="EMBL" id="WKJK01000012">
    <property type="protein sequence ID" value="MRW92586.1"/>
    <property type="molecule type" value="Genomic_DNA"/>
</dbReference>
<dbReference type="CDD" id="cd19410">
    <property type="entry name" value="HK9-like_sensor"/>
    <property type="match status" value="1"/>
</dbReference>
<evidence type="ECO:0000259" key="8">
    <source>
        <dbReference type="PROSITE" id="PS50885"/>
    </source>
</evidence>
<evidence type="ECO:0000256" key="2">
    <source>
        <dbReference type="ARBA" id="ARBA00022481"/>
    </source>
</evidence>
<dbReference type="GO" id="GO:0006935">
    <property type="term" value="P:chemotaxis"/>
    <property type="evidence" value="ECO:0007669"/>
    <property type="project" value="TreeGrafter"/>
</dbReference>
<dbReference type="Proteomes" id="UP000433309">
    <property type="component" value="Unassembled WGS sequence"/>
</dbReference>
<dbReference type="PANTHER" id="PTHR43531">
    <property type="entry name" value="PROTEIN ICFG"/>
    <property type="match status" value="1"/>
</dbReference>
<comment type="subcellular location">
    <subcellularLocation>
        <location evidence="1">Membrane</location>
    </subcellularLocation>
</comment>
<evidence type="ECO:0000256" key="1">
    <source>
        <dbReference type="ARBA" id="ARBA00004370"/>
    </source>
</evidence>
<gene>
    <name evidence="9" type="ORF">GJ699_21535</name>
</gene>
<keyword evidence="2" id="KW-0488">Methylation</keyword>
<dbReference type="GO" id="GO:0007165">
    <property type="term" value="P:signal transduction"/>
    <property type="evidence" value="ECO:0007669"/>
    <property type="project" value="UniProtKB-KW"/>
</dbReference>
<dbReference type="SMART" id="SM00304">
    <property type="entry name" value="HAMP"/>
    <property type="match status" value="1"/>
</dbReference>
<dbReference type="RefSeq" id="WP_154380147.1">
    <property type="nucleotide sequence ID" value="NZ_WKJK01000012.1"/>
</dbReference>
<dbReference type="InterPro" id="IPR004089">
    <property type="entry name" value="MCPsignal_dom"/>
</dbReference>
<feature type="domain" description="Methyl-accepting transducer" evidence="7">
    <location>
        <begin position="271"/>
        <end position="500"/>
    </location>
</feature>
<keyword evidence="6" id="KW-0472">Membrane</keyword>
<keyword evidence="6" id="KW-0812">Transmembrane</keyword>
<feature type="compositionally biased region" description="Low complexity" evidence="5">
    <location>
        <begin position="543"/>
        <end position="559"/>
    </location>
</feature>
<keyword evidence="10" id="KW-1185">Reference proteome</keyword>
<dbReference type="InterPro" id="IPR007891">
    <property type="entry name" value="CHASE3"/>
</dbReference>
<dbReference type="CDD" id="cd11386">
    <property type="entry name" value="MCP_signal"/>
    <property type="match status" value="1"/>
</dbReference>
<comment type="caution">
    <text evidence="9">The sequence shown here is derived from an EMBL/GenBank/DDBJ whole genome shotgun (WGS) entry which is preliminary data.</text>
</comment>
<evidence type="ECO:0000313" key="10">
    <source>
        <dbReference type="Proteomes" id="UP000433309"/>
    </source>
</evidence>
<protein>
    <submittedName>
        <fullName evidence="9">HAMP domain-containing protein</fullName>
    </submittedName>
</protein>
<evidence type="ECO:0000256" key="5">
    <source>
        <dbReference type="SAM" id="MobiDB-lite"/>
    </source>
</evidence>
<dbReference type="PROSITE" id="PS50885">
    <property type="entry name" value="HAMP"/>
    <property type="match status" value="1"/>
</dbReference>
<evidence type="ECO:0000259" key="7">
    <source>
        <dbReference type="PROSITE" id="PS50111"/>
    </source>
</evidence>
<evidence type="ECO:0000256" key="4">
    <source>
        <dbReference type="PROSITE-ProRule" id="PRU00284"/>
    </source>
</evidence>
<dbReference type="Pfam" id="PF05227">
    <property type="entry name" value="CHASE3"/>
    <property type="match status" value="1"/>
</dbReference>
<feature type="transmembrane region" description="Helical" evidence="6">
    <location>
        <begin position="12"/>
        <end position="31"/>
    </location>
</feature>
<dbReference type="Pfam" id="PF00015">
    <property type="entry name" value="MCPsignal"/>
    <property type="match status" value="1"/>
</dbReference>
<sequence length="583" mass="61274">MRFSDLRITHKLYLGFGGVVLILAILLGSAYTNFSRLAQANGWNNHTHQVMAATQAILESLLNMETGERGYALTGEDASLAPLKAGQAAFAAQLKQARELTADNPAQQERLRKLEQAQQAWYGSAVTPVLALRAKANDGASIDPLLQFEREGRGRAGMDSMRTLLKEISDAEEKLMTQRAADADSLQSLTANTIVIGGILTITLAAVLAWLLSRSIVRPLVDAVRIARTVAAGDLSGRIEARSRDETGQMLQALGDMNQSLLQIVGEVRRGTDTIATATGEIARGNQDLSSRTEQQASSLEETASSMEQLTGTVKQNADHARQANQLAASASEVASRGGAVVAQVVDTMQAISVASQNIVEIIATIDGIAFQTNILALNAAVEAARAGEQGRGFAVVASEVRTLAQRSAAAAKEIKQLIGDSVEKVDAGSQLVQQAGATMQEVVGSVQRVTSIMQDIAAASEQQIAGIEQINHAISQMDTVTQQNAALVEQAAAAAAALQEQAATQASVVSVFKLADGDAHRVPAVPALGSAVARPAASRVLAPRVAQRAPQRVAPRAATMPPPASAKRPAPSKAAGDDWEEF</sequence>
<feature type="domain" description="HAMP" evidence="8">
    <location>
        <begin position="214"/>
        <end position="266"/>
    </location>
</feature>
<feature type="region of interest" description="Disordered" evidence="5">
    <location>
        <begin position="540"/>
        <end position="583"/>
    </location>
</feature>
<feature type="compositionally biased region" description="Low complexity" evidence="5">
    <location>
        <begin position="566"/>
        <end position="575"/>
    </location>
</feature>
<keyword evidence="4" id="KW-0807">Transducer</keyword>
<organism evidence="9 10">
    <name type="scientific">Duganella guangzhouensis</name>
    <dbReference type="NCBI Taxonomy" id="2666084"/>
    <lineage>
        <taxon>Bacteria</taxon>
        <taxon>Pseudomonadati</taxon>
        <taxon>Pseudomonadota</taxon>
        <taxon>Betaproteobacteria</taxon>
        <taxon>Burkholderiales</taxon>
        <taxon>Oxalobacteraceae</taxon>
        <taxon>Telluria group</taxon>
        <taxon>Duganella</taxon>
    </lineage>
</organism>
<dbReference type="GO" id="GO:0004888">
    <property type="term" value="F:transmembrane signaling receptor activity"/>
    <property type="evidence" value="ECO:0007669"/>
    <property type="project" value="TreeGrafter"/>
</dbReference>
<dbReference type="Pfam" id="PF00672">
    <property type="entry name" value="HAMP"/>
    <property type="match status" value="1"/>
</dbReference>
<evidence type="ECO:0000313" key="9">
    <source>
        <dbReference type="EMBL" id="MRW92586.1"/>
    </source>
</evidence>
<dbReference type="InterPro" id="IPR003660">
    <property type="entry name" value="HAMP_dom"/>
</dbReference>
<dbReference type="PROSITE" id="PS50111">
    <property type="entry name" value="CHEMOTAXIS_TRANSDUC_2"/>
    <property type="match status" value="1"/>
</dbReference>
<dbReference type="InterPro" id="IPR051310">
    <property type="entry name" value="MCP_chemotaxis"/>
</dbReference>
<comment type="similarity">
    <text evidence="3">Belongs to the methyl-accepting chemotaxis (MCP) protein family.</text>
</comment>
<accession>A0A6I2L7D1</accession>
<evidence type="ECO:0000256" key="6">
    <source>
        <dbReference type="SAM" id="Phobius"/>
    </source>
</evidence>
<proteinExistence type="inferred from homology"/>
<dbReference type="SMART" id="SM00283">
    <property type="entry name" value="MA"/>
    <property type="match status" value="1"/>
</dbReference>
<name>A0A6I2L7D1_9BURK</name>
<dbReference type="CDD" id="cd06225">
    <property type="entry name" value="HAMP"/>
    <property type="match status" value="1"/>
</dbReference>
<dbReference type="PANTHER" id="PTHR43531:SF14">
    <property type="entry name" value="METHYL-ACCEPTING CHEMOTAXIS PROTEIN I-RELATED"/>
    <property type="match status" value="1"/>
</dbReference>
<dbReference type="SUPFAM" id="SSF58104">
    <property type="entry name" value="Methyl-accepting chemotaxis protein (MCP) signaling domain"/>
    <property type="match status" value="1"/>
</dbReference>
<reference evidence="9 10" key="1">
    <citation type="submission" date="2019-11" db="EMBL/GenBank/DDBJ databases">
        <title>Novel species isolated from a subtropical stream in China.</title>
        <authorList>
            <person name="Lu H."/>
        </authorList>
    </citation>
    <scope>NUCLEOTIDE SEQUENCE [LARGE SCALE GENOMIC DNA]</scope>
    <source>
        <strain evidence="9 10">FT80W</strain>
    </source>
</reference>
<keyword evidence="6" id="KW-1133">Transmembrane helix</keyword>
<dbReference type="FunFam" id="1.10.287.950:FF:000001">
    <property type="entry name" value="Methyl-accepting chemotaxis sensory transducer"/>
    <property type="match status" value="1"/>
</dbReference>